<comment type="pathway">
    <text evidence="3">Isoprenoid biosynthesis; isopentenyl diphosphate biosynthesis via DXP pathway; isopentenyl diphosphate from 1-deoxy-D-xylulose 5-phosphate: step 2/6.</text>
</comment>
<dbReference type="PANTHER" id="PTHR32125">
    <property type="entry name" value="2-C-METHYL-D-ERYTHRITOL 4-PHOSPHATE CYTIDYLYLTRANSFERASE, CHLOROPLASTIC"/>
    <property type="match status" value="1"/>
</dbReference>
<accession>A0ABW7NBG4</accession>
<feature type="site" description="Transition state stabilizer" evidence="3">
    <location>
        <position position="22"/>
    </location>
</feature>
<comment type="similarity">
    <text evidence="3">Belongs to the IspD/TarI cytidylyltransferase family. IspD subfamily.</text>
</comment>
<feature type="site" description="Transition state stabilizer" evidence="3">
    <location>
        <position position="15"/>
    </location>
</feature>
<name>A0ABW7NBG4_9BACT</name>
<organism evidence="4 5">
    <name type="scientific">Marinoscillum luteum</name>
    <dbReference type="NCBI Taxonomy" id="861051"/>
    <lineage>
        <taxon>Bacteria</taxon>
        <taxon>Pseudomonadati</taxon>
        <taxon>Bacteroidota</taxon>
        <taxon>Cytophagia</taxon>
        <taxon>Cytophagales</taxon>
        <taxon>Reichenbachiellaceae</taxon>
        <taxon>Marinoscillum</taxon>
    </lineage>
</organism>
<dbReference type="NCBIfam" id="TIGR00453">
    <property type="entry name" value="ispD"/>
    <property type="match status" value="1"/>
</dbReference>
<dbReference type="RefSeq" id="WP_395418267.1">
    <property type="nucleotide sequence ID" value="NZ_JBIPKE010000019.1"/>
</dbReference>
<sequence>MQKSVIIVAGGSGTRMQQSLPKQFIEILEKPIVVHTIEAFLAYDQSISVVLVLPSAHFSTWRALAERFFPNTTIHLEAGGATRFQSVKSGLRVINEGLVAIHDAVRPLISPQVIAESFLSAAQKGSGVVMVPLKDSIRRRVEGKTVAEDRTAFFTVQTPQTFQVAQIKKAFEQAELETFTDDASVYEHAGMLVSPVTGEYTNLKITTPEDLTLAEAIMNQRKK</sequence>
<dbReference type="PANTHER" id="PTHR32125:SF4">
    <property type="entry name" value="2-C-METHYL-D-ERYTHRITOL 4-PHOSPHATE CYTIDYLYLTRANSFERASE, CHLOROPLASTIC"/>
    <property type="match status" value="1"/>
</dbReference>
<comment type="catalytic activity">
    <reaction evidence="3">
        <text>2-C-methyl-D-erythritol 4-phosphate + CTP + H(+) = 4-CDP-2-C-methyl-D-erythritol + diphosphate</text>
        <dbReference type="Rhea" id="RHEA:13429"/>
        <dbReference type="ChEBI" id="CHEBI:15378"/>
        <dbReference type="ChEBI" id="CHEBI:33019"/>
        <dbReference type="ChEBI" id="CHEBI:37563"/>
        <dbReference type="ChEBI" id="CHEBI:57823"/>
        <dbReference type="ChEBI" id="CHEBI:58262"/>
        <dbReference type="EC" id="2.7.7.60"/>
    </reaction>
</comment>
<comment type="caution">
    <text evidence="4">The sequence shown here is derived from an EMBL/GenBank/DDBJ whole genome shotgun (WGS) entry which is preliminary data.</text>
</comment>
<dbReference type="InterPro" id="IPR001228">
    <property type="entry name" value="IspD"/>
</dbReference>
<evidence type="ECO:0000256" key="1">
    <source>
        <dbReference type="ARBA" id="ARBA00022679"/>
    </source>
</evidence>
<dbReference type="SUPFAM" id="SSF53448">
    <property type="entry name" value="Nucleotide-diphospho-sugar transferases"/>
    <property type="match status" value="1"/>
</dbReference>
<feature type="site" description="Positions MEP for the nucleophilic attack" evidence="3">
    <location>
        <position position="204"/>
    </location>
</feature>
<dbReference type="HAMAP" id="MF_00108">
    <property type="entry name" value="IspD"/>
    <property type="match status" value="1"/>
</dbReference>
<dbReference type="NCBIfam" id="NF001186">
    <property type="entry name" value="PRK00155.2-3"/>
    <property type="match status" value="1"/>
</dbReference>
<evidence type="ECO:0000256" key="2">
    <source>
        <dbReference type="ARBA" id="ARBA00022695"/>
    </source>
</evidence>
<dbReference type="EC" id="2.7.7.60" evidence="3"/>
<keyword evidence="3" id="KW-0414">Isoprene biosynthesis</keyword>
<dbReference type="Proteomes" id="UP001610063">
    <property type="component" value="Unassembled WGS sequence"/>
</dbReference>
<dbReference type="Pfam" id="PF01128">
    <property type="entry name" value="IspD"/>
    <property type="match status" value="1"/>
</dbReference>
<dbReference type="Gene3D" id="3.90.550.10">
    <property type="entry name" value="Spore Coat Polysaccharide Biosynthesis Protein SpsA, Chain A"/>
    <property type="match status" value="1"/>
</dbReference>
<keyword evidence="5" id="KW-1185">Reference proteome</keyword>
<keyword evidence="1 3" id="KW-0808">Transferase</keyword>
<keyword evidence="2 3" id="KW-0548">Nucleotidyltransferase</keyword>
<dbReference type="InterPro" id="IPR050088">
    <property type="entry name" value="IspD/TarI_cytidylyltransf_bact"/>
</dbReference>
<evidence type="ECO:0000313" key="4">
    <source>
        <dbReference type="EMBL" id="MFH6984837.1"/>
    </source>
</evidence>
<dbReference type="InterPro" id="IPR034683">
    <property type="entry name" value="IspD/TarI"/>
</dbReference>
<evidence type="ECO:0000256" key="3">
    <source>
        <dbReference type="HAMAP-Rule" id="MF_00108"/>
    </source>
</evidence>
<dbReference type="InterPro" id="IPR029044">
    <property type="entry name" value="Nucleotide-diphossugar_trans"/>
</dbReference>
<dbReference type="GO" id="GO:0050518">
    <property type="term" value="F:2-C-methyl-D-erythritol 4-phosphate cytidylyltransferase activity"/>
    <property type="evidence" value="ECO:0007669"/>
    <property type="project" value="UniProtKB-EC"/>
</dbReference>
<dbReference type="EMBL" id="JBIPKE010000019">
    <property type="protein sequence ID" value="MFH6984837.1"/>
    <property type="molecule type" value="Genomic_DNA"/>
</dbReference>
<evidence type="ECO:0000313" key="5">
    <source>
        <dbReference type="Proteomes" id="UP001610063"/>
    </source>
</evidence>
<comment type="function">
    <text evidence="3">Catalyzes the formation of 4-diphosphocytidyl-2-C-methyl-D-erythritol from CTP and 2-C-methyl-D-erythritol 4-phosphate (MEP).</text>
</comment>
<dbReference type="CDD" id="cd02516">
    <property type="entry name" value="CDP-ME_synthetase"/>
    <property type="match status" value="1"/>
</dbReference>
<reference evidence="4 5" key="1">
    <citation type="journal article" date="2013" name="Int. J. Syst. Evol. Microbiol.">
        <title>Marinoscillum luteum sp. nov., isolated from marine sediment.</title>
        <authorList>
            <person name="Cha I.T."/>
            <person name="Park S.J."/>
            <person name="Kim S.J."/>
            <person name="Kim J.G."/>
            <person name="Jung M.Y."/>
            <person name="Shin K.S."/>
            <person name="Kwon K.K."/>
            <person name="Yang S.H."/>
            <person name="Seo Y.S."/>
            <person name="Rhee S.K."/>
        </authorList>
    </citation>
    <scope>NUCLEOTIDE SEQUENCE [LARGE SCALE GENOMIC DNA]</scope>
    <source>
        <strain evidence="4 5">KCTC 23939</strain>
    </source>
</reference>
<feature type="site" description="Positions MEP for the nucleophilic attack" evidence="3">
    <location>
        <position position="150"/>
    </location>
</feature>
<protein>
    <recommendedName>
        <fullName evidence="3">2-C-methyl-D-erythritol 4-phosphate cytidylyltransferase</fullName>
        <ecNumber evidence="3">2.7.7.60</ecNumber>
    </recommendedName>
    <alternativeName>
        <fullName evidence="3">4-diphosphocytidyl-2C-methyl-D-erythritol synthase</fullName>
    </alternativeName>
    <alternativeName>
        <fullName evidence="3">MEP cytidylyltransferase</fullName>
        <shortName evidence="3">MCT</shortName>
    </alternativeName>
</protein>
<proteinExistence type="inferred from homology"/>
<gene>
    <name evidence="3" type="primary">ispD</name>
    <name evidence="4" type="ORF">ACHKAR_15380</name>
</gene>